<evidence type="ECO:0000256" key="2">
    <source>
        <dbReference type="ARBA" id="ARBA00023315"/>
    </source>
</evidence>
<dbReference type="Pfam" id="PF00583">
    <property type="entry name" value="Acetyltransf_1"/>
    <property type="match status" value="1"/>
</dbReference>
<gene>
    <name evidence="4" type="ORF">C1I95_30705</name>
</gene>
<reference evidence="4 5" key="1">
    <citation type="submission" date="2018-01" db="EMBL/GenBank/DDBJ databases">
        <title>Draft genome sequence of Jishengella sp. NA12.</title>
        <authorList>
            <person name="Sahin N."/>
            <person name="Ay H."/>
            <person name="Saygin H."/>
        </authorList>
    </citation>
    <scope>NUCLEOTIDE SEQUENCE [LARGE SCALE GENOMIC DNA]</scope>
    <source>
        <strain evidence="4 5">NA12</strain>
    </source>
</reference>
<organism evidence="4 5">
    <name type="scientific">Micromonospora craterilacus</name>
    <dbReference type="NCBI Taxonomy" id="1655439"/>
    <lineage>
        <taxon>Bacteria</taxon>
        <taxon>Bacillati</taxon>
        <taxon>Actinomycetota</taxon>
        <taxon>Actinomycetes</taxon>
        <taxon>Micromonosporales</taxon>
        <taxon>Micromonosporaceae</taxon>
        <taxon>Micromonospora</taxon>
    </lineage>
</organism>
<dbReference type="PANTHER" id="PTHR10545">
    <property type="entry name" value="DIAMINE N-ACETYLTRANSFERASE"/>
    <property type="match status" value="1"/>
</dbReference>
<evidence type="ECO:0000313" key="4">
    <source>
        <dbReference type="EMBL" id="PZG07719.1"/>
    </source>
</evidence>
<evidence type="ECO:0000313" key="5">
    <source>
        <dbReference type="Proteomes" id="UP000248924"/>
    </source>
</evidence>
<evidence type="ECO:0000256" key="1">
    <source>
        <dbReference type="ARBA" id="ARBA00022679"/>
    </source>
</evidence>
<comment type="caution">
    <text evidence="4">The sequence shown here is derived from an EMBL/GenBank/DDBJ whole genome shotgun (WGS) entry which is preliminary data.</text>
</comment>
<keyword evidence="1 4" id="KW-0808">Transferase</keyword>
<dbReference type="AlphaFoldDB" id="A0A2W2DUA2"/>
<protein>
    <submittedName>
        <fullName evidence="4">GNAT family N-acetyltransferase</fullName>
    </submittedName>
</protein>
<dbReference type="GO" id="GO:0008080">
    <property type="term" value="F:N-acetyltransferase activity"/>
    <property type="evidence" value="ECO:0007669"/>
    <property type="project" value="TreeGrafter"/>
</dbReference>
<dbReference type="SUPFAM" id="SSF55729">
    <property type="entry name" value="Acyl-CoA N-acyltransferases (Nat)"/>
    <property type="match status" value="1"/>
</dbReference>
<evidence type="ECO:0000259" key="3">
    <source>
        <dbReference type="PROSITE" id="PS51186"/>
    </source>
</evidence>
<name>A0A2W2DUA2_9ACTN</name>
<dbReference type="EMBL" id="POTY01000311">
    <property type="protein sequence ID" value="PZG07719.1"/>
    <property type="molecule type" value="Genomic_DNA"/>
</dbReference>
<dbReference type="PANTHER" id="PTHR10545:SF42">
    <property type="entry name" value="ACETYLTRANSFERASE"/>
    <property type="match status" value="1"/>
</dbReference>
<sequence length="139" mass="15500">MDTFYGETEVEPRDVRIRQINEALFDNPPVAYAVLAWEAEALVGLATYSFLWPAVGLTRSLYLKELYVAKAARGQGVGKLLMDRLAEVAVANSCSRIEWTTDRDNAQAQRFYESIGVAQNGNKIFYRLEGHLLPASAAK</sequence>
<dbReference type="CDD" id="cd04301">
    <property type="entry name" value="NAT_SF"/>
    <property type="match status" value="1"/>
</dbReference>
<keyword evidence="2" id="KW-0012">Acyltransferase</keyword>
<dbReference type="Gene3D" id="3.40.630.30">
    <property type="match status" value="1"/>
</dbReference>
<dbReference type="InterPro" id="IPR016181">
    <property type="entry name" value="Acyl_CoA_acyltransferase"/>
</dbReference>
<proteinExistence type="predicted"/>
<dbReference type="Proteomes" id="UP000248924">
    <property type="component" value="Unassembled WGS sequence"/>
</dbReference>
<accession>A0A2W2DUA2</accession>
<keyword evidence="5" id="KW-1185">Reference proteome</keyword>
<dbReference type="InterPro" id="IPR051016">
    <property type="entry name" value="Diverse_Substrate_AcTransf"/>
</dbReference>
<dbReference type="InterPro" id="IPR000182">
    <property type="entry name" value="GNAT_dom"/>
</dbReference>
<feature type="domain" description="N-acetyltransferase" evidence="3">
    <location>
        <begin position="1"/>
        <end position="139"/>
    </location>
</feature>
<dbReference type="OrthoDB" id="3375743at2"/>
<dbReference type="PROSITE" id="PS51186">
    <property type="entry name" value="GNAT"/>
    <property type="match status" value="1"/>
</dbReference>